<dbReference type="Proteomes" id="UP001050975">
    <property type="component" value="Unassembled WGS sequence"/>
</dbReference>
<dbReference type="AlphaFoldDB" id="A0AAV3XLX4"/>
<dbReference type="InterPro" id="IPR027417">
    <property type="entry name" value="P-loop_NTPase"/>
</dbReference>
<comment type="caution">
    <text evidence="2">The sequence shown here is derived from an EMBL/GenBank/DDBJ whole genome shotgun (WGS) entry which is preliminary data.</text>
</comment>
<feature type="domain" description="CobQ/CobB/MinD/ParA nucleotide binding" evidence="1">
    <location>
        <begin position="4"/>
        <end position="237"/>
    </location>
</feature>
<dbReference type="PANTHER" id="PTHR13696:SF99">
    <property type="entry name" value="COBYRINIC ACID AC-DIAMIDE SYNTHASE"/>
    <property type="match status" value="1"/>
</dbReference>
<keyword evidence="3" id="KW-1185">Reference proteome</keyword>
<evidence type="ECO:0000313" key="3">
    <source>
        <dbReference type="Proteomes" id="UP001050975"/>
    </source>
</evidence>
<dbReference type="Gene3D" id="3.40.50.300">
    <property type="entry name" value="P-loop containing nucleotide triphosphate hydrolases"/>
    <property type="match status" value="1"/>
</dbReference>
<dbReference type="RefSeq" id="WP_226590284.1">
    <property type="nucleotide sequence ID" value="NZ_BLAY01000169.1"/>
</dbReference>
<dbReference type="Pfam" id="PF01656">
    <property type="entry name" value="CbiA"/>
    <property type="match status" value="1"/>
</dbReference>
<reference evidence="2" key="1">
    <citation type="submission" date="2019-10" db="EMBL/GenBank/DDBJ databases">
        <title>Draft genome sequece of Microseira wollei NIES-4236.</title>
        <authorList>
            <person name="Yamaguchi H."/>
            <person name="Suzuki S."/>
            <person name="Kawachi M."/>
        </authorList>
    </citation>
    <scope>NUCLEOTIDE SEQUENCE</scope>
    <source>
        <strain evidence="2">NIES-4236</strain>
    </source>
</reference>
<dbReference type="CDD" id="cd02042">
    <property type="entry name" value="ParAB_family"/>
    <property type="match status" value="1"/>
</dbReference>
<dbReference type="EMBL" id="BLAY01000169">
    <property type="protein sequence ID" value="GET42556.1"/>
    <property type="molecule type" value="Genomic_DNA"/>
</dbReference>
<gene>
    <name evidence="2" type="ORF">MiSe_73740</name>
</gene>
<evidence type="ECO:0000259" key="1">
    <source>
        <dbReference type="Pfam" id="PF01656"/>
    </source>
</evidence>
<organism evidence="2 3">
    <name type="scientific">Microseira wollei NIES-4236</name>
    <dbReference type="NCBI Taxonomy" id="2530354"/>
    <lineage>
        <taxon>Bacteria</taxon>
        <taxon>Bacillati</taxon>
        <taxon>Cyanobacteriota</taxon>
        <taxon>Cyanophyceae</taxon>
        <taxon>Oscillatoriophycideae</taxon>
        <taxon>Aerosakkonematales</taxon>
        <taxon>Aerosakkonemataceae</taxon>
        <taxon>Microseira</taxon>
    </lineage>
</organism>
<sequence>MKIISIFNNKGGVGKTTIAWNLADAMARKGKRVLMVDFDPQCNLSLAVLGTEPFTKKLPTQNVPYGTTIRAYLQRFLQNTGEFQFFSHRGLHTDPNAEIVAGDFWLNVYSESLNVGSDLLTGTGIAKYMVLRDMIDFANKREGLKPYDYAFIDLPPSFGALVRAALYSSDYFIVPCTSDTFSAYCVGLIGEMLPGFFQDWESGFKRFKSANPYLNKYDQLGSPKFAGWIFNGFDTRKGEFVKADQVHYDKISDAIKNDLVLKLGNNVCHQLPKNYLIGQTEDMNVLVQNSIWQNVPVSVLDKFRPIKTLQGSGNWSPNQEELIFVLRDRFREIADNIIKYCI</sequence>
<accession>A0AAV3XLX4</accession>
<dbReference type="InterPro" id="IPR050678">
    <property type="entry name" value="DNA_Partitioning_ATPase"/>
</dbReference>
<protein>
    <submittedName>
        <fullName evidence="2">Regulatory protein CII</fullName>
    </submittedName>
</protein>
<dbReference type="PANTHER" id="PTHR13696">
    <property type="entry name" value="P-LOOP CONTAINING NUCLEOSIDE TRIPHOSPHATE HYDROLASE"/>
    <property type="match status" value="1"/>
</dbReference>
<name>A0AAV3XLX4_9CYAN</name>
<evidence type="ECO:0000313" key="2">
    <source>
        <dbReference type="EMBL" id="GET42556.1"/>
    </source>
</evidence>
<proteinExistence type="predicted"/>
<dbReference type="SUPFAM" id="SSF52540">
    <property type="entry name" value="P-loop containing nucleoside triphosphate hydrolases"/>
    <property type="match status" value="1"/>
</dbReference>
<dbReference type="InterPro" id="IPR002586">
    <property type="entry name" value="CobQ/CobB/MinD/ParA_Nub-bd_dom"/>
</dbReference>